<dbReference type="GO" id="GO:0005871">
    <property type="term" value="C:kinesin complex"/>
    <property type="evidence" value="ECO:0007669"/>
    <property type="project" value="TreeGrafter"/>
</dbReference>
<feature type="compositionally biased region" description="Polar residues" evidence="8">
    <location>
        <begin position="59"/>
        <end position="69"/>
    </location>
</feature>
<dbReference type="InterPro" id="IPR027417">
    <property type="entry name" value="P-loop_NTPase"/>
</dbReference>
<feature type="compositionally biased region" description="Basic and acidic residues" evidence="8">
    <location>
        <begin position="81"/>
        <end position="92"/>
    </location>
</feature>
<dbReference type="InterPro" id="IPR036961">
    <property type="entry name" value="Kinesin_motor_dom_sf"/>
</dbReference>
<dbReference type="GO" id="GO:0003777">
    <property type="term" value="F:microtubule motor activity"/>
    <property type="evidence" value="ECO:0007669"/>
    <property type="project" value="InterPro"/>
</dbReference>
<evidence type="ECO:0000259" key="9">
    <source>
        <dbReference type="PROSITE" id="PS50067"/>
    </source>
</evidence>
<feature type="compositionally biased region" description="Acidic residues" evidence="8">
    <location>
        <begin position="779"/>
        <end position="795"/>
    </location>
</feature>
<dbReference type="PANTHER" id="PTHR24115">
    <property type="entry name" value="KINESIN-RELATED"/>
    <property type="match status" value="1"/>
</dbReference>
<dbReference type="PROSITE" id="PS50067">
    <property type="entry name" value="KINESIN_MOTOR_2"/>
    <property type="match status" value="1"/>
</dbReference>
<dbReference type="GO" id="GO:0016887">
    <property type="term" value="F:ATP hydrolysis activity"/>
    <property type="evidence" value="ECO:0007669"/>
    <property type="project" value="TreeGrafter"/>
</dbReference>
<keyword evidence="2 5" id="KW-0547">Nucleotide-binding</keyword>
<dbReference type="Pfam" id="PF00225">
    <property type="entry name" value="Kinesin"/>
    <property type="match status" value="2"/>
</dbReference>
<dbReference type="PANTHER" id="PTHR24115:SF1008">
    <property type="entry name" value="KINESIN-LIKE PROTEIN SUBITO"/>
    <property type="match status" value="1"/>
</dbReference>
<dbReference type="InterPro" id="IPR019821">
    <property type="entry name" value="Kinesin_motor_CS"/>
</dbReference>
<feature type="region of interest" description="Disordered" evidence="8">
    <location>
        <begin position="569"/>
        <end position="627"/>
    </location>
</feature>
<feature type="compositionally biased region" description="Acidic residues" evidence="8">
    <location>
        <begin position="752"/>
        <end position="768"/>
    </location>
</feature>
<dbReference type="GO" id="GO:0005634">
    <property type="term" value="C:nucleus"/>
    <property type="evidence" value="ECO:0007669"/>
    <property type="project" value="TreeGrafter"/>
</dbReference>
<evidence type="ECO:0000313" key="10">
    <source>
        <dbReference type="EMBL" id="CAE6423011.1"/>
    </source>
</evidence>
<keyword evidence="4 5" id="KW-0505">Motor protein</keyword>
<proteinExistence type="inferred from homology"/>
<keyword evidence="3 5" id="KW-0067">ATP-binding</keyword>
<gene>
    <name evidence="10" type="ORF">RDB_LOCUS56827</name>
</gene>
<dbReference type="InterPro" id="IPR027640">
    <property type="entry name" value="Kinesin-like_fam"/>
</dbReference>
<evidence type="ECO:0000256" key="8">
    <source>
        <dbReference type="SAM" id="MobiDB-lite"/>
    </source>
</evidence>
<comment type="similarity">
    <text evidence="5 6">Belongs to the TRAFAC class myosin-kinesin ATPase superfamily. Kinesin family.</text>
</comment>
<dbReference type="InterPro" id="IPR001752">
    <property type="entry name" value="Kinesin_motor_dom"/>
</dbReference>
<dbReference type="Proteomes" id="UP000663840">
    <property type="component" value="Unassembled WGS sequence"/>
</dbReference>
<evidence type="ECO:0000313" key="11">
    <source>
        <dbReference type="Proteomes" id="UP000663840"/>
    </source>
</evidence>
<feature type="region of interest" description="Disordered" evidence="8">
    <location>
        <begin position="238"/>
        <end position="265"/>
    </location>
</feature>
<keyword evidence="1 6" id="KW-0493">Microtubule</keyword>
<dbReference type="GO" id="GO:0005874">
    <property type="term" value="C:microtubule"/>
    <property type="evidence" value="ECO:0007669"/>
    <property type="project" value="UniProtKB-KW"/>
</dbReference>
<evidence type="ECO:0000256" key="5">
    <source>
        <dbReference type="PROSITE-ProRule" id="PRU00283"/>
    </source>
</evidence>
<feature type="binding site" evidence="5">
    <location>
        <begin position="185"/>
        <end position="192"/>
    </location>
    <ligand>
        <name>ATP</name>
        <dbReference type="ChEBI" id="CHEBI:30616"/>
    </ligand>
</feature>
<evidence type="ECO:0000256" key="6">
    <source>
        <dbReference type="RuleBase" id="RU000394"/>
    </source>
</evidence>
<dbReference type="SMART" id="SM00129">
    <property type="entry name" value="KISc"/>
    <property type="match status" value="1"/>
</dbReference>
<dbReference type="SUPFAM" id="SSF52540">
    <property type="entry name" value="P-loop containing nucleoside triphosphate hydrolases"/>
    <property type="match status" value="1"/>
</dbReference>
<evidence type="ECO:0000256" key="4">
    <source>
        <dbReference type="ARBA" id="ARBA00023175"/>
    </source>
</evidence>
<reference evidence="10" key="1">
    <citation type="submission" date="2021-01" db="EMBL/GenBank/DDBJ databases">
        <authorList>
            <person name="Kaushik A."/>
        </authorList>
    </citation>
    <scope>NUCLEOTIDE SEQUENCE</scope>
    <source>
        <strain evidence="10">AG1-1A</strain>
    </source>
</reference>
<dbReference type="PROSITE" id="PS00411">
    <property type="entry name" value="KINESIN_MOTOR_1"/>
    <property type="match status" value="1"/>
</dbReference>
<feature type="region of interest" description="Disordered" evidence="8">
    <location>
        <begin position="893"/>
        <end position="916"/>
    </location>
</feature>
<feature type="region of interest" description="Disordered" evidence="8">
    <location>
        <begin position="729"/>
        <end position="880"/>
    </location>
</feature>
<feature type="region of interest" description="Disordered" evidence="8">
    <location>
        <begin position="1"/>
        <end position="92"/>
    </location>
</feature>
<protein>
    <recommendedName>
        <fullName evidence="6">Kinesin-like protein</fullName>
    </recommendedName>
</protein>
<feature type="compositionally biased region" description="Low complexity" evidence="8">
    <location>
        <begin position="12"/>
        <end position="32"/>
    </location>
</feature>
<feature type="domain" description="Kinesin motor" evidence="9">
    <location>
        <begin position="92"/>
        <end position="564"/>
    </location>
</feature>
<feature type="compositionally biased region" description="Acidic residues" evidence="8">
    <location>
        <begin position="808"/>
        <end position="828"/>
    </location>
</feature>
<sequence>MPPVTRNKAPDSSSSASGTTQQQQTRATRSSAVRSPSETKSKLAATITSSAPPPKPVGSTLSRSTTNRMSVVLPTNKKSIGTKEKDKDDREPMRAFLRIRPAPSSANSTPYIATLSETTVEMSDPSPAAPRFGMRPSLAPAPSLTYTFTRVFPPETLQPEFFASTTLPLVKDLLSGENGLVFAYGVTNSGKTFTIQGGNGKGEGGLLPRTLDVLFNSIDGLHGENKWRPAKCSSVEKEPSYGSSIKSKNGPAVEPDVESLMGEEAADRDDTTIKVDRNYEYSVFVSYAEIYNEKIFDLLASESLTSESSSMSRSGSGQSLSRSLHAKPLPKYLSALLPKSFSSHLGFGSSSSANSMSGSTGPGGEIPGSITRKALALKSDPVTNGKFVSGLREIRVRSAQEGRAILKLGQINRTVFGTVANERSSRSHAVFTIKVLRVHKGADKEDPEEVQCARLSVVDLAGSERSKNTHATGDRLKEAGNINKSLMVLGQCMEMLRANQRKISAGGTLKLGVVPFRHSKLTELFMDFFVGEGRAVMIVNVNPYDTGFDENSHVMRFSALAREVATTTQRILPPRPPPAKSSGLATARGLSTSIGPGVGTGPAPKAGSPAPPVRTARKVRLSEGTPAETVLEIVEEDETNDEDDDDDTPRDTLVDELFEEVEYLRERLFEAEMRASTIEAEIREEVMKEMEERMQTMEKMFMRRLASEVEAGESKTDRKIDMLQRAGLLQSRQDSDSEDEENIEKSLVQGESFEESELTDDESNESGEEPQVTMGEASMDIEDDDEIPETEEEDQSTPSKSRKQRVESDEEEYEQDEDEDEEEEEEEYVPTPPTKSKSRRESTSRTPKSKGKAPGNTPKAKRDSTPSAPPPGPDQDGDESMLAAAIVPNKRARAARLSASGPGSTYIPAPGEPEAVKKKKRQLGKVSAMTEDQIWAAAMKVDHEKQTMGVRRFGRGSR</sequence>
<feature type="coiled-coil region" evidence="7">
    <location>
        <begin position="654"/>
        <end position="700"/>
    </location>
</feature>
<evidence type="ECO:0000256" key="3">
    <source>
        <dbReference type="ARBA" id="ARBA00022840"/>
    </source>
</evidence>
<dbReference type="GO" id="GO:0007018">
    <property type="term" value="P:microtubule-based movement"/>
    <property type="evidence" value="ECO:0007669"/>
    <property type="project" value="InterPro"/>
</dbReference>
<dbReference type="Gene3D" id="3.40.850.10">
    <property type="entry name" value="Kinesin motor domain"/>
    <property type="match status" value="1"/>
</dbReference>
<comment type="caution">
    <text evidence="10">The sequence shown here is derived from an EMBL/GenBank/DDBJ whole genome shotgun (WGS) entry which is preliminary data.</text>
</comment>
<dbReference type="PRINTS" id="PR00380">
    <property type="entry name" value="KINESINHEAVY"/>
</dbReference>
<dbReference type="AlphaFoldDB" id="A0A8H3AFB9"/>
<evidence type="ECO:0000256" key="7">
    <source>
        <dbReference type="SAM" id="Coils"/>
    </source>
</evidence>
<dbReference type="GO" id="GO:0005524">
    <property type="term" value="F:ATP binding"/>
    <property type="evidence" value="ECO:0007669"/>
    <property type="project" value="UniProtKB-UniRule"/>
</dbReference>
<evidence type="ECO:0000256" key="1">
    <source>
        <dbReference type="ARBA" id="ARBA00022701"/>
    </source>
</evidence>
<evidence type="ECO:0000256" key="2">
    <source>
        <dbReference type="ARBA" id="ARBA00022741"/>
    </source>
</evidence>
<keyword evidence="7" id="KW-0175">Coiled coil</keyword>
<name>A0A8H3AFB9_9AGAM</name>
<dbReference type="GO" id="GO:0008017">
    <property type="term" value="F:microtubule binding"/>
    <property type="evidence" value="ECO:0007669"/>
    <property type="project" value="InterPro"/>
</dbReference>
<organism evidence="10 11">
    <name type="scientific">Rhizoctonia solani</name>
    <dbReference type="NCBI Taxonomy" id="456999"/>
    <lineage>
        <taxon>Eukaryota</taxon>
        <taxon>Fungi</taxon>
        <taxon>Dikarya</taxon>
        <taxon>Basidiomycota</taxon>
        <taxon>Agaricomycotina</taxon>
        <taxon>Agaricomycetes</taxon>
        <taxon>Cantharellales</taxon>
        <taxon>Ceratobasidiaceae</taxon>
        <taxon>Rhizoctonia</taxon>
    </lineage>
</organism>
<dbReference type="EMBL" id="CAJMWR010001332">
    <property type="protein sequence ID" value="CAE6423011.1"/>
    <property type="molecule type" value="Genomic_DNA"/>
</dbReference>
<accession>A0A8H3AFB9</accession>